<dbReference type="GO" id="GO:0005886">
    <property type="term" value="C:plasma membrane"/>
    <property type="evidence" value="ECO:0007669"/>
    <property type="project" value="TreeGrafter"/>
</dbReference>
<dbReference type="SUPFAM" id="SSF52058">
    <property type="entry name" value="L domain-like"/>
    <property type="match status" value="2"/>
</dbReference>
<evidence type="ECO:0000256" key="2">
    <source>
        <dbReference type="ARBA" id="ARBA00009634"/>
    </source>
</evidence>
<evidence type="ECO:0000256" key="9">
    <source>
        <dbReference type="ARBA" id="ARBA00022859"/>
    </source>
</evidence>
<organism evidence="20 21">
    <name type="scientific">Chiloscyllium punctatum</name>
    <name type="common">Brownbanded bambooshark</name>
    <name type="synonym">Hemiscyllium punctatum</name>
    <dbReference type="NCBI Taxonomy" id="137246"/>
    <lineage>
        <taxon>Eukaryota</taxon>
        <taxon>Metazoa</taxon>
        <taxon>Chordata</taxon>
        <taxon>Craniata</taxon>
        <taxon>Vertebrata</taxon>
        <taxon>Chondrichthyes</taxon>
        <taxon>Elasmobranchii</taxon>
        <taxon>Galeomorphii</taxon>
        <taxon>Galeoidea</taxon>
        <taxon>Orectolobiformes</taxon>
        <taxon>Hemiscylliidae</taxon>
        <taxon>Chiloscyllium</taxon>
    </lineage>
</organism>
<keyword evidence="14" id="KW-0395">Inflammatory response</keyword>
<keyword evidence="11 17" id="KW-0472">Membrane</keyword>
<evidence type="ECO:0000259" key="19">
    <source>
        <dbReference type="PROSITE" id="PS50104"/>
    </source>
</evidence>
<dbReference type="Gene3D" id="3.80.10.10">
    <property type="entry name" value="Ribonuclease Inhibitor"/>
    <property type="match status" value="1"/>
</dbReference>
<evidence type="ECO:0000256" key="14">
    <source>
        <dbReference type="ARBA" id="ARBA00023198"/>
    </source>
</evidence>
<dbReference type="SMART" id="SM00369">
    <property type="entry name" value="LRR_TYP"/>
    <property type="match status" value="11"/>
</dbReference>
<dbReference type="STRING" id="137246.A0A401SYV5"/>
<dbReference type="Pfam" id="PF01582">
    <property type="entry name" value="TIR"/>
    <property type="match status" value="1"/>
</dbReference>
<dbReference type="InterPro" id="IPR000483">
    <property type="entry name" value="Cys-rich_flank_reg_C"/>
</dbReference>
<protein>
    <recommendedName>
        <fullName evidence="19">TIR domain-containing protein</fullName>
    </recommendedName>
</protein>
<dbReference type="EMBL" id="BEZZ01000717">
    <property type="protein sequence ID" value="GCC35584.1"/>
    <property type="molecule type" value="Genomic_DNA"/>
</dbReference>
<dbReference type="SMART" id="SM00365">
    <property type="entry name" value="LRR_SD22"/>
    <property type="match status" value="9"/>
</dbReference>
<feature type="compositionally biased region" description="Basic and acidic residues" evidence="16">
    <location>
        <begin position="449"/>
        <end position="465"/>
    </location>
</feature>
<dbReference type="GO" id="GO:0006954">
    <property type="term" value="P:inflammatory response"/>
    <property type="evidence" value="ECO:0007669"/>
    <property type="project" value="UniProtKB-KW"/>
</dbReference>
<dbReference type="OrthoDB" id="10006997at2759"/>
<evidence type="ECO:0000256" key="5">
    <source>
        <dbReference type="ARBA" id="ARBA00022692"/>
    </source>
</evidence>
<evidence type="ECO:0000256" key="18">
    <source>
        <dbReference type="SAM" id="SignalP"/>
    </source>
</evidence>
<evidence type="ECO:0000313" key="20">
    <source>
        <dbReference type="EMBL" id="GCC35584.1"/>
    </source>
</evidence>
<sequence length="1046" mass="120930">MDICKNRLRELLLVLLNCIVTHCRFPSFLPCDGMRLSRLINCSHRGLISIPIIRSENATTLLLNFNSLQEIKGQSFSGVPNLEILDLSYNCCPGKLRSPGEECKLTIEPTAFLHLRKLKKIDLTGNSLTRIPPLPANLIDLRLILNNIINLQFSNVSNLVNLEVLNISKNCYYQNPCNTSMTIAENTFERMHRLHILEMDFNNMTAVPRSLPHSLTRLSLCENKIQHISAEDFKGLIDLEQLLLAWNCQRCDHASQPCFPCKGNKPIELSPGAFHPLRKLKQLVLRGNSLRKLDAQLFHSLGGLTELDLSDNFLAYEIQNATFFANLHMLQDLNLNYNYEPYKTFDRLVLPPSFVNLTSLRKFQIDGYFFSKLDQRGINSLLRLPNLKSVNFRMNFIKTVDLKLFENITTLKYIGLSENKVSFSRRTSKWYGDENNRIEGDSTSSQERQISERRSEGENNEHANTKDRFSFQRCSSYAKTFDLSSNNIADIKAEDFEGLEDVECLLLSSNYLTQTLNGSQFNKLKKLKHLDITHNRIDFYHDKAFSEIPLLETLDLSYNSYTFEMKGMGHNFSFINMLPSLRYLSLAHNQIAQRVSTELHSNSLNALDFKGNMLSVMWESGTNTYLSFFYNLHNLTFLDISENKLMTVPPDAMVRFPPSLKELYINKNQINFFNWDNLTVLVNLQLLDLSNNLLNGLPKTPCHFPKTFSKLVLHHNMIMELPSAFFSKVKAMRYLDLSHNRIKILNENSFPSQLLGGLEVLALANNPFSCTCDADWFIHFIEDTNVSLPELTTSWKCEFPESQQGMSILSTNPLFCQKVYGSISFVLSFLLTVTFTVLPILNKLFGWDFWYAFHVCAAKLKGSATIDQENLHYDAFIVFDTTCKVVADWVYDELVVNLEKKGLHSFRLCLEERDWIPGKSSIENLYDAIYLSRKTIFILTNSYFASGQLRQAFFIAHQRLLDEKVDVIVLVLLDQSLRKSRYLQLRKRLCKASVLRWPHNPYAEPYFWLKFQKVLTRDNRLQYDPNFSESFLPFEYNLQSILWHNH</sequence>
<feature type="region of interest" description="Disordered" evidence="16">
    <location>
        <begin position="434"/>
        <end position="465"/>
    </location>
</feature>
<keyword evidence="7" id="KW-0677">Repeat</keyword>
<dbReference type="OMA" id="NFLPCCS"/>
<evidence type="ECO:0000256" key="7">
    <source>
        <dbReference type="ARBA" id="ARBA00022737"/>
    </source>
</evidence>
<dbReference type="GO" id="GO:0002224">
    <property type="term" value="P:toll-like receptor signaling pathway"/>
    <property type="evidence" value="ECO:0007669"/>
    <property type="project" value="TreeGrafter"/>
</dbReference>
<reference evidence="20 21" key="1">
    <citation type="journal article" date="2018" name="Nat. Ecol. Evol.">
        <title>Shark genomes provide insights into elasmobranch evolution and the origin of vertebrates.</title>
        <authorList>
            <person name="Hara Y"/>
            <person name="Yamaguchi K"/>
            <person name="Onimaru K"/>
            <person name="Kadota M"/>
            <person name="Koyanagi M"/>
            <person name="Keeley SD"/>
            <person name="Tatsumi K"/>
            <person name="Tanaka K"/>
            <person name="Motone F"/>
            <person name="Kageyama Y"/>
            <person name="Nozu R"/>
            <person name="Adachi N"/>
            <person name="Nishimura O"/>
            <person name="Nakagawa R"/>
            <person name="Tanegashima C"/>
            <person name="Kiyatake I"/>
            <person name="Matsumoto R"/>
            <person name="Murakumo K"/>
            <person name="Nishida K"/>
            <person name="Terakita A"/>
            <person name="Kuratani S"/>
            <person name="Sato K"/>
            <person name="Hyodo S Kuraku.S."/>
        </authorList>
    </citation>
    <scope>NUCLEOTIDE SEQUENCE [LARGE SCALE GENOMIC DNA]</scope>
</reference>
<feature type="transmembrane region" description="Helical" evidence="17">
    <location>
        <begin position="819"/>
        <end position="841"/>
    </location>
</feature>
<keyword evidence="21" id="KW-1185">Reference proteome</keyword>
<keyword evidence="3" id="KW-0399">Innate immunity</keyword>
<dbReference type="InterPro" id="IPR032675">
    <property type="entry name" value="LRR_dom_sf"/>
</dbReference>
<comment type="caution">
    <text evidence="20">The sequence shown here is derived from an EMBL/GenBank/DDBJ whole genome shotgun (WGS) entry which is preliminary data.</text>
</comment>
<evidence type="ECO:0000256" key="13">
    <source>
        <dbReference type="ARBA" id="ARBA00023180"/>
    </source>
</evidence>
<dbReference type="PROSITE" id="PS51450">
    <property type="entry name" value="LRR"/>
    <property type="match status" value="1"/>
</dbReference>
<dbReference type="PANTHER" id="PTHR47410:SF4">
    <property type="entry name" value="TOLL-LIKE RECEPTOR 9"/>
    <property type="match status" value="1"/>
</dbReference>
<dbReference type="Proteomes" id="UP000287033">
    <property type="component" value="Unassembled WGS sequence"/>
</dbReference>
<dbReference type="PANTHER" id="PTHR47410">
    <property type="entry name" value="TOLL-LIKE RECEPTOR 7-RELATED"/>
    <property type="match status" value="1"/>
</dbReference>
<proteinExistence type="inferred from homology"/>
<evidence type="ECO:0000256" key="16">
    <source>
        <dbReference type="SAM" id="MobiDB-lite"/>
    </source>
</evidence>
<dbReference type="SUPFAM" id="SSF52200">
    <property type="entry name" value="Toll/Interleukin receptor TIR domain"/>
    <property type="match status" value="1"/>
</dbReference>
<evidence type="ECO:0000256" key="10">
    <source>
        <dbReference type="ARBA" id="ARBA00022989"/>
    </source>
</evidence>
<feature type="chain" id="PRO_5019214557" description="TIR domain-containing protein" evidence="18">
    <location>
        <begin position="24"/>
        <end position="1046"/>
    </location>
</feature>
<evidence type="ECO:0000256" key="15">
    <source>
        <dbReference type="ARBA" id="ARBA00046288"/>
    </source>
</evidence>
<keyword evidence="9" id="KW-0391">Immunity</keyword>
<dbReference type="InterPro" id="IPR035897">
    <property type="entry name" value="Toll_tir_struct_dom_sf"/>
</dbReference>
<keyword evidence="10 17" id="KW-1133">Transmembrane helix</keyword>
<dbReference type="GO" id="GO:0032755">
    <property type="term" value="P:positive regulation of interleukin-6 production"/>
    <property type="evidence" value="ECO:0007669"/>
    <property type="project" value="TreeGrafter"/>
</dbReference>
<dbReference type="InterPro" id="IPR001611">
    <property type="entry name" value="Leu-rich_rpt"/>
</dbReference>
<evidence type="ECO:0000313" key="21">
    <source>
        <dbReference type="Proteomes" id="UP000287033"/>
    </source>
</evidence>
<keyword evidence="13" id="KW-0325">Glycoprotein</keyword>
<keyword evidence="12" id="KW-0675">Receptor</keyword>
<keyword evidence="8" id="KW-0967">Endosome</keyword>
<feature type="domain" description="TIR" evidence="19">
    <location>
        <begin position="871"/>
        <end position="1015"/>
    </location>
</feature>
<keyword evidence="6 18" id="KW-0732">Signal</keyword>
<gene>
    <name evidence="20" type="ORF">chiPu_0014070</name>
</gene>
<evidence type="ECO:0000256" key="8">
    <source>
        <dbReference type="ARBA" id="ARBA00022753"/>
    </source>
</evidence>
<evidence type="ECO:0000256" key="12">
    <source>
        <dbReference type="ARBA" id="ARBA00023170"/>
    </source>
</evidence>
<dbReference type="Pfam" id="PF13855">
    <property type="entry name" value="LRR_8"/>
    <property type="match status" value="5"/>
</dbReference>
<name>A0A401SYV5_CHIPU</name>
<dbReference type="SMART" id="SM00255">
    <property type="entry name" value="TIR"/>
    <property type="match status" value="1"/>
</dbReference>
<dbReference type="PROSITE" id="PS50104">
    <property type="entry name" value="TIR"/>
    <property type="match status" value="1"/>
</dbReference>
<dbReference type="Gene3D" id="3.40.50.10140">
    <property type="entry name" value="Toll/interleukin-1 receptor homology (TIR) domain"/>
    <property type="match status" value="1"/>
</dbReference>
<dbReference type="GO" id="GO:1902533">
    <property type="term" value="P:positive regulation of intracellular signal transduction"/>
    <property type="evidence" value="ECO:0007669"/>
    <property type="project" value="UniProtKB-ARBA"/>
</dbReference>
<dbReference type="GO" id="GO:0038187">
    <property type="term" value="F:pattern recognition receptor activity"/>
    <property type="evidence" value="ECO:0007669"/>
    <property type="project" value="TreeGrafter"/>
</dbReference>
<dbReference type="GO" id="GO:0045087">
    <property type="term" value="P:innate immune response"/>
    <property type="evidence" value="ECO:0007669"/>
    <property type="project" value="UniProtKB-KW"/>
</dbReference>
<dbReference type="GO" id="GO:0005768">
    <property type="term" value="C:endosome"/>
    <property type="evidence" value="ECO:0007669"/>
    <property type="project" value="UniProtKB-SubCell"/>
</dbReference>
<comment type="subcellular location">
    <subcellularLocation>
        <location evidence="15">Endomembrane system</location>
        <topology evidence="15">Single-pass type I membrane protein</topology>
    </subcellularLocation>
    <subcellularLocation>
        <location evidence="1">Endosome</location>
    </subcellularLocation>
</comment>
<evidence type="ECO:0000256" key="1">
    <source>
        <dbReference type="ARBA" id="ARBA00004177"/>
    </source>
</evidence>
<dbReference type="GO" id="GO:0007249">
    <property type="term" value="P:canonical NF-kappaB signal transduction"/>
    <property type="evidence" value="ECO:0007669"/>
    <property type="project" value="TreeGrafter"/>
</dbReference>
<dbReference type="FunFam" id="3.40.50.10140:FF:000003">
    <property type="entry name" value="Toll-like receptor 7"/>
    <property type="match status" value="1"/>
</dbReference>
<feature type="signal peptide" evidence="18">
    <location>
        <begin position="1"/>
        <end position="23"/>
    </location>
</feature>
<evidence type="ECO:0000256" key="3">
    <source>
        <dbReference type="ARBA" id="ARBA00022588"/>
    </source>
</evidence>
<accession>A0A401SYV5</accession>
<evidence type="ECO:0000256" key="4">
    <source>
        <dbReference type="ARBA" id="ARBA00022614"/>
    </source>
</evidence>
<evidence type="ECO:0000256" key="11">
    <source>
        <dbReference type="ARBA" id="ARBA00023136"/>
    </source>
</evidence>
<dbReference type="SMART" id="SM00082">
    <property type="entry name" value="LRRCT"/>
    <property type="match status" value="1"/>
</dbReference>
<keyword evidence="4" id="KW-0433">Leucine-rich repeat</keyword>
<dbReference type="GO" id="GO:0051607">
    <property type="term" value="P:defense response to virus"/>
    <property type="evidence" value="ECO:0007669"/>
    <property type="project" value="TreeGrafter"/>
</dbReference>
<dbReference type="InterPro" id="IPR000157">
    <property type="entry name" value="TIR_dom"/>
</dbReference>
<dbReference type="AlphaFoldDB" id="A0A401SYV5"/>
<evidence type="ECO:0000256" key="6">
    <source>
        <dbReference type="ARBA" id="ARBA00022729"/>
    </source>
</evidence>
<keyword evidence="5 17" id="KW-0812">Transmembrane</keyword>
<evidence type="ECO:0000256" key="17">
    <source>
        <dbReference type="SAM" id="Phobius"/>
    </source>
</evidence>
<dbReference type="InterPro" id="IPR003591">
    <property type="entry name" value="Leu-rich_rpt_typical-subtyp"/>
</dbReference>
<comment type="similarity">
    <text evidence="2">Belongs to the Toll-like receptor family.</text>
</comment>